<keyword evidence="2" id="KW-0520">NAD</keyword>
<dbReference type="Pfam" id="PF16363">
    <property type="entry name" value="GDP_Man_Dehyd"/>
    <property type="match status" value="1"/>
</dbReference>
<dbReference type="CDD" id="cd05246">
    <property type="entry name" value="dTDP_GD_SDR_e"/>
    <property type="match status" value="1"/>
</dbReference>
<organism evidence="6 7">
    <name type="scientific">Tolypocladium capitatum</name>
    <dbReference type="NCBI Taxonomy" id="45235"/>
    <lineage>
        <taxon>Eukaryota</taxon>
        <taxon>Fungi</taxon>
        <taxon>Dikarya</taxon>
        <taxon>Ascomycota</taxon>
        <taxon>Pezizomycotina</taxon>
        <taxon>Sordariomycetes</taxon>
        <taxon>Hypocreomycetidae</taxon>
        <taxon>Hypocreales</taxon>
        <taxon>Ophiocordycipitaceae</taxon>
        <taxon>Tolypocladium</taxon>
    </lineage>
</organism>
<feature type="region of interest" description="Disordered" evidence="4">
    <location>
        <begin position="416"/>
        <end position="445"/>
    </location>
</feature>
<proteinExistence type="predicted"/>
<evidence type="ECO:0000256" key="2">
    <source>
        <dbReference type="ARBA" id="ARBA00023027"/>
    </source>
</evidence>
<dbReference type="STRING" id="45235.A0A2K3QAV1"/>
<sequence length="445" mass="50291">MLLLKGLRLRASRHPARLQATSSLCSSLPETRPRAAVNMAHVNGHRAYFQDLDVWKRAPLLKGTTQFEPRPDVKNIMVTGGAGFIASWVVRHLALTYQAYNIVSFDKLDYCSALNNTRALNDKRNFTFYHGDLTNPSEVLDCMERYDIDTVLHFGAQSHVDLSFGNSYSFTHANVYGTHVLLESAKKVCIKRFIHVSTDEVYGEVKEEDDELLESSILAPTNPYAASKAAAEMLVQSYQKSFKLPTIIVRSNNVYGPHQYPEKIIPKFACLLNRGRPVVLHGDGSPTRRYLYAGDAADAFDTILHKGHVGHIYNVGSSDEISNLELSRKILDTMAIETGNPERFRKWIKYTNDRPFNDRRYAVDGTKLRKLGWEQKTNLEDGLQATVNWYRRFGELWWGDISHVLTPFPIVSEGEVMPDDDHSIKDEPPLPGDECHSTVTKTDSG</sequence>
<dbReference type="InterPro" id="IPR036291">
    <property type="entry name" value="NAD(P)-bd_dom_sf"/>
</dbReference>
<comment type="cofactor">
    <cofactor evidence="1">
        <name>NAD(+)</name>
        <dbReference type="ChEBI" id="CHEBI:57540"/>
    </cofactor>
</comment>
<evidence type="ECO:0000259" key="5">
    <source>
        <dbReference type="Pfam" id="PF16363"/>
    </source>
</evidence>
<evidence type="ECO:0000313" key="6">
    <source>
        <dbReference type="EMBL" id="PNY24680.1"/>
    </source>
</evidence>
<dbReference type="FunFam" id="3.40.50.720:FF:000304">
    <property type="entry name" value="UDP-glucose 4,6-dehydratase"/>
    <property type="match status" value="1"/>
</dbReference>
<comment type="caution">
    <text evidence="6">The sequence shown here is derived from an EMBL/GenBank/DDBJ whole genome shotgun (WGS) entry which is preliminary data.</text>
</comment>
<dbReference type="PANTHER" id="PTHR43000">
    <property type="entry name" value="DTDP-D-GLUCOSE 4,6-DEHYDRATASE-RELATED"/>
    <property type="match status" value="1"/>
</dbReference>
<protein>
    <submittedName>
        <fullName evidence="6">dTDP-D-glucose 4,6-dehydratase</fullName>
    </submittedName>
</protein>
<evidence type="ECO:0000256" key="4">
    <source>
        <dbReference type="SAM" id="MobiDB-lite"/>
    </source>
</evidence>
<evidence type="ECO:0000256" key="1">
    <source>
        <dbReference type="ARBA" id="ARBA00001911"/>
    </source>
</evidence>
<dbReference type="InterPro" id="IPR005888">
    <property type="entry name" value="dTDP_Gluc_deHydtase"/>
</dbReference>
<dbReference type="Gene3D" id="3.40.50.720">
    <property type="entry name" value="NAD(P)-binding Rossmann-like Domain"/>
    <property type="match status" value="1"/>
</dbReference>
<feature type="domain" description="NAD(P)-binding" evidence="5">
    <location>
        <begin position="77"/>
        <end position="385"/>
    </location>
</feature>
<name>A0A2K3QAV1_9HYPO</name>
<dbReference type="SUPFAM" id="SSF51735">
    <property type="entry name" value="NAD(P)-binding Rossmann-fold domains"/>
    <property type="match status" value="1"/>
</dbReference>
<evidence type="ECO:0000313" key="7">
    <source>
        <dbReference type="Proteomes" id="UP000236621"/>
    </source>
</evidence>
<dbReference type="GO" id="GO:0009225">
    <property type="term" value="P:nucleotide-sugar metabolic process"/>
    <property type="evidence" value="ECO:0007669"/>
    <property type="project" value="InterPro"/>
</dbReference>
<dbReference type="Gene3D" id="3.90.25.10">
    <property type="entry name" value="UDP-galactose 4-epimerase, domain 1"/>
    <property type="match status" value="1"/>
</dbReference>
<keyword evidence="3" id="KW-0456">Lyase</keyword>
<dbReference type="GO" id="GO:0008460">
    <property type="term" value="F:dTDP-glucose 4,6-dehydratase activity"/>
    <property type="evidence" value="ECO:0007669"/>
    <property type="project" value="InterPro"/>
</dbReference>
<gene>
    <name evidence="6" type="ORF">TCAP_05378</name>
</gene>
<dbReference type="Proteomes" id="UP000236621">
    <property type="component" value="Unassembled WGS sequence"/>
</dbReference>
<dbReference type="EMBL" id="NRSZ01000854">
    <property type="protein sequence ID" value="PNY24680.1"/>
    <property type="molecule type" value="Genomic_DNA"/>
</dbReference>
<feature type="compositionally biased region" description="Basic and acidic residues" evidence="4">
    <location>
        <begin position="419"/>
        <end position="436"/>
    </location>
</feature>
<accession>A0A2K3QAV1</accession>
<dbReference type="InterPro" id="IPR016040">
    <property type="entry name" value="NAD(P)-bd_dom"/>
</dbReference>
<dbReference type="AlphaFoldDB" id="A0A2K3QAV1"/>
<evidence type="ECO:0000256" key="3">
    <source>
        <dbReference type="ARBA" id="ARBA00023239"/>
    </source>
</evidence>
<dbReference type="OrthoDB" id="331544at2759"/>
<keyword evidence="7" id="KW-1185">Reference proteome</keyword>
<reference evidence="6 7" key="1">
    <citation type="submission" date="2017-08" db="EMBL/GenBank/DDBJ databases">
        <title>Harnessing the power of phylogenomics to disentangle the directionality and signatures of interkingdom host jumping in the parasitic fungal genus Tolypocladium.</title>
        <authorList>
            <person name="Quandt C.A."/>
            <person name="Patterson W."/>
            <person name="Spatafora J.W."/>
        </authorList>
    </citation>
    <scope>NUCLEOTIDE SEQUENCE [LARGE SCALE GENOMIC DNA]</scope>
    <source>
        <strain evidence="6 7">CBS 113982</strain>
    </source>
</reference>